<dbReference type="AlphaFoldDB" id="A0A8X6QGJ8"/>
<evidence type="ECO:0000313" key="1">
    <source>
        <dbReference type="EMBL" id="GFU17951.1"/>
    </source>
</evidence>
<keyword evidence="2" id="KW-1185">Reference proteome</keyword>
<sequence length="195" mass="22061">MAEVAEWSRSLAYDVVFVESFLNIGSRLPVLSKYERNHKFKSIELDNGAVLEHNLVFYGVNSKSECLLVRIARGCNLVADAWIYLKLANGKTYSLSESMGYQQSSDGKCQTFSCGKLQMHYLCPMRRWRIFFCGMLNEIVDGEKDVEDPVFVKLVFLWKAASDVYDCTLDTNPKGFASAMAKSGWKTPLKPPVKT</sequence>
<organism evidence="1 2">
    <name type="scientific">Nephila pilipes</name>
    <name type="common">Giant wood spider</name>
    <name type="synonym">Nephila maculata</name>
    <dbReference type="NCBI Taxonomy" id="299642"/>
    <lineage>
        <taxon>Eukaryota</taxon>
        <taxon>Metazoa</taxon>
        <taxon>Ecdysozoa</taxon>
        <taxon>Arthropoda</taxon>
        <taxon>Chelicerata</taxon>
        <taxon>Arachnida</taxon>
        <taxon>Araneae</taxon>
        <taxon>Araneomorphae</taxon>
        <taxon>Entelegynae</taxon>
        <taxon>Araneoidea</taxon>
        <taxon>Nephilidae</taxon>
        <taxon>Nephila</taxon>
    </lineage>
</organism>
<dbReference type="Proteomes" id="UP000887013">
    <property type="component" value="Unassembled WGS sequence"/>
</dbReference>
<dbReference type="OrthoDB" id="6423512at2759"/>
<name>A0A8X6QGJ8_NEPPI</name>
<comment type="caution">
    <text evidence="1">The sequence shown here is derived from an EMBL/GenBank/DDBJ whole genome shotgun (WGS) entry which is preliminary data.</text>
</comment>
<dbReference type="PANTHER" id="PTHR34717:SF1">
    <property type="entry name" value="EG:BACR7A4.20 PROTEIN"/>
    <property type="match status" value="1"/>
</dbReference>
<proteinExistence type="predicted"/>
<evidence type="ECO:0000313" key="2">
    <source>
        <dbReference type="Proteomes" id="UP000887013"/>
    </source>
</evidence>
<gene>
    <name evidence="1" type="primary">ppsA_6</name>
    <name evidence="1" type="ORF">NPIL_192011</name>
</gene>
<protein>
    <submittedName>
        <fullName evidence="1">Putative phosphoenolpyruvate synthase</fullName>
    </submittedName>
</protein>
<dbReference type="PANTHER" id="PTHR34717">
    <property type="entry name" value="EG:BACR7A4.20 PROTEIN"/>
    <property type="match status" value="1"/>
</dbReference>
<accession>A0A8X6QGJ8</accession>
<feature type="non-terminal residue" evidence="1">
    <location>
        <position position="1"/>
    </location>
</feature>
<reference evidence="1" key="1">
    <citation type="submission" date="2020-08" db="EMBL/GenBank/DDBJ databases">
        <title>Multicomponent nature underlies the extraordinary mechanical properties of spider dragline silk.</title>
        <authorList>
            <person name="Kono N."/>
            <person name="Nakamura H."/>
            <person name="Mori M."/>
            <person name="Yoshida Y."/>
            <person name="Ohtoshi R."/>
            <person name="Malay A.D."/>
            <person name="Moran D.A.P."/>
            <person name="Tomita M."/>
            <person name="Numata K."/>
            <person name="Arakawa K."/>
        </authorList>
    </citation>
    <scope>NUCLEOTIDE SEQUENCE</scope>
</reference>
<dbReference type="EMBL" id="BMAW01030754">
    <property type="protein sequence ID" value="GFU17951.1"/>
    <property type="molecule type" value="Genomic_DNA"/>
</dbReference>